<evidence type="ECO:0000256" key="6">
    <source>
        <dbReference type="ARBA" id="ARBA00023088"/>
    </source>
</evidence>
<dbReference type="Pfam" id="PF17210">
    <property type="entry name" value="SdrD_B"/>
    <property type="match status" value="1"/>
</dbReference>
<gene>
    <name evidence="9" type="ORF">HB897_04920</name>
</gene>
<dbReference type="Gene3D" id="2.60.40.10">
    <property type="entry name" value="Immunoglobulins"/>
    <property type="match status" value="3"/>
</dbReference>
<comment type="caution">
    <text evidence="9">The sequence shown here is derived from an EMBL/GenBank/DDBJ whole genome shotgun (WGS) entry which is preliminary data.</text>
</comment>
<protein>
    <submittedName>
        <fullName evidence="9">LPXTG cell wall anchor domain-containing protein</fullName>
    </submittedName>
</protein>
<dbReference type="Gene3D" id="2.60.120.260">
    <property type="entry name" value="Galactose-binding domain-like"/>
    <property type="match status" value="1"/>
</dbReference>
<dbReference type="NCBIfam" id="TIGR01167">
    <property type="entry name" value="LPXTG_anchor"/>
    <property type="match status" value="1"/>
</dbReference>
<dbReference type="SUPFAM" id="SSF49478">
    <property type="entry name" value="Cna protein B-type domain"/>
    <property type="match status" value="2"/>
</dbReference>
<dbReference type="Pfam" id="PF17802">
    <property type="entry name" value="SpaA"/>
    <property type="match status" value="2"/>
</dbReference>
<name>A0A7X0X0Y4_LISSE</name>
<evidence type="ECO:0000256" key="1">
    <source>
        <dbReference type="ARBA" id="ARBA00004168"/>
    </source>
</evidence>
<comment type="similarity">
    <text evidence="2">Belongs to the serine-aspartate repeat-containing protein (SDr) family.</text>
</comment>
<evidence type="ECO:0000256" key="7">
    <source>
        <dbReference type="SAM" id="MobiDB-lite"/>
    </source>
</evidence>
<dbReference type="InterPro" id="IPR013783">
    <property type="entry name" value="Ig-like_fold"/>
</dbReference>
<dbReference type="PANTHER" id="PTHR36108:SF13">
    <property type="entry name" value="COLOSSIN-B-RELATED"/>
    <property type="match status" value="1"/>
</dbReference>
<proteinExistence type="inferred from homology"/>
<dbReference type="PROSITE" id="PS50847">
    <property type="entry name" value="GRAM_POS_ANCHORING"/>
    <property type="match status" value="1"/>
</dbReference>
<evidence type="ECO:0000256" key="4">
    <source>
        <dbReference type="ARBA" id="ARBA00022525"/>
    </source>
</evidence>
<feature type="domain" description="Gram-positive cocci surface proteins LPxTG" evidence="8">
    <location>
        <begin position="545"/>
        <end position="576"/>
    </location>
</feature>
<keyword evidence="6" id="KW-0572">Peptidoglycan-anchor</keyword>
<dbReference type="RefSeq" id="WP_185383445.1">
    <property type="nucleotide sequence ID" value="NZ_JAARRG010000002.1"/>
</dbReference>
<evidence type="ECO:0000256" key="2">
    <source>
        <dbReference type="ARBA" id="ARBA00007257"/>
    </source>
</evidence>
<evidence type="ECO:0000259" key="8">
    <source>
        <dbReference type="PROSITE" id="PS50847"/>
    </source>
</evidence>
<dbReference type="Pfam" id="PF00746">
    <property type="entry name" value="Gram_pos_anchor"/>
    <property type="match status" value="1"/>
</dbReference>
<evidence type="ECO:0000313" key="9">
    <source>
        <dbReference type="EMBL" id="MBC1485575.1"/>
    </source>
</evidence>
<dbReference type="SUPFAM" id="SSF117074">
    <property type="entry name" value="Hypothetical protein PA1324"/>
    <property type="match status" value="1"/>
</dbReference>
<dbReference type="InterPro" id="IPR041033">
    <property type="entry name" value="SpaA_PFL_dom_1"/>
</dbReference>
<feature type="region of interest" description="Disordered" evidence="7">
    <location>
        <begin position="505"/>
        <end position="527"/>
    </location>
</feature>
<reference evidence="9 10" key="1">
    <citation type="submission" date="2020-03" db="EMBL/GenBank/DDBJ databases">
        <title>Soil Listeria distribution.</title>
        <authorList>
            <person name="Liao J."/>
            <person name="Wiedmann M."/>
        </authorList>
    </citation>
    <scope>NUCLEOTIDE SEQUENCE [LARGE SCALE GENOMIC DNA]</scope>
    <source>
        <strain evidence="9 10">FSL L7-1560</strain>
    </source>
</reference>
<evidence type="ECO:0000256" key="3">
    <source>
        <dbReference type="ARBA" id="ARBA00022512"/>
    </source>
</evidence>
<dbReference type="InterPro" id="IPR033764">
    <property type="entry name" value="Sdr_B"/>
</dbReference>
<feature type="compositionally biased region" description="Low complexity" evidence="7">
    <location>
        <begin position="518"/>
        <end position="527"/>
    </location>
</feature>
<organism evidence="9 10">
    <name type="scientific">Listeria seeligeri</name>
    <dbReference type="NCBI Taxonomy" id="1640"/>
    <lineage>
        <taxon>Bacteria</taxon>
        <taxon>Bacillati</taxon>
        <taxon>Bacillota</taxon>
        <taxon>Bacilli</taxon>
        <taxon>Bacillales</taxon>
        <taxon>Listeriaceae</taxon>
        <taxon>Listeria</taxon>
    </lineage>
</organism>
<dbReference type="InterPro" id="IPR019931">
    <property type="entry name" value="LPXTG_anchor"/>
</dbReference>
<keyword evidence="3" id="KW-0134">Cell wall</keyword>
<evidence type="ECO:0000313" key="10">
    <source>
        <dbReference type="Proteomes" id="UP000523362"/>
    </source>
</evidence>
<sequence>MQKKIVASLIVVLILLIFGGFTEKAQASPVSANGWQLKWAIKNSDFEDVDIENYGHNAGSPNVWMVDQAGVAAWGTENPSGKIEVWQAGNGYNVPPFSGTNFIELNSDGIGPVYQDIRTIPGTVLTWKFAHRGRSGMDVADLLIGSPETQTEVSRVSDDNTAWGDYEGDYVVPPGQTITRLTFNPISTASGSLTNGNFLDNVELYINIEGAKIGDIAWYDYNGDGIQQNNEAPAPNVKVDLIDDNGTVTKSTMTNDIGSYLFTDVLPGDYQVKFTLPNNDYIFSKANQGNNPEINSKVDSTGLADVNIPTLRTENFDVDAGLTTNGKVEIQKLSGQKALSDAVYSIKDSTGTEVTKVTTAENGFGTAEGLPPGKYTATEITAPIGYQKNPRPKSFTIVYGNTDPVKLTFQNIEKMGAIMIFKQDGATKKGLENAIFTVETENGRIVKTVKSNEKGYALASNLLPGTYIVKETAAPEGYEKSNNEMRVTIPFNPQGPVNVTFSDTKIKVPPTPTPNPTPSGTDGNTTDGIVIKEVDKNVKTKKGNLPETGDSTNKNVLFGGALLATAGIALMYRRNN</sequence>
<dbReference type="Proteomes" id="UP000523362">
    <property type="component" value="Unassembled WGS sequence"/>
</dbReference>
<keyword evidence="5" id="KW-0732">Signal</keyword>
<dbReference type="AlphaFoldDB" id="A0A7X0X0Y4"/>
<keyword evidence="4" id="KW-0964">Secreted</keyword>
<evidence type="ECO:0000256" key="5">
    <source>
        <dbReference type="ARBA" id="ARBA00022729"/>
    </source>
</evidence>
<accession>A0A7X0X0Y4</accession>
<comment type="subcellular location">
    <subcellularLocation>
        <location evidence="1">Secreted</location>
        <location evidence="1">Cell wall</location>
        <topology evidence="1">Peptidoglycan-anchor</topology>
    </subcellularLocation>
</comment>
<dbReference type="PANTHER" id="PTHR36108">
    <property type="entry name" value="COLOSSIN-B-RELATED"/>
    <property type="match status" value="1"/>
</dbReference>
<dbReference type="EMBL" id="JAARRG010000002">
    <property type="protein sequence ID" value="MBC1485575.1"/>
    <property type="molecule type" value="Genomic_DNA"/>
</dbReference>